<dbReference type="RefSeq" id="XP_018276209.1">
    <property type="nucleotide sequence ID" value="XM_018424168.1"/>
</dbReference>
<dbReference type="OrthoDB" id="1372046at2759"/>
<dbReference type="PANTHER" id="PTHR24286:SF228">
    <property type="entry name" value="C-22 STEROL DESATURASE ERG5"/>
    <property type="match status" value="1"/>
</dbReference>
<dbReference type="PRINTS" id="PR00463">
    <property type="entry name" value="EP450I"/>
</dbReference>
<evidence type="ECO:0000256" key="6">
    <source>
        <dbReference type="PIRSR" id="PIRSR602401-1"/>
    </source>
</evidence>
<evidence type="ECO:0000313" key="9">
    <source>
        <dbReference type="Proteomes" id="UP000053611"/>
    </source>
</evidence>
<dbReference type="InterPro" id="IPR001128">
    <property type="entry name" value="Cyt_P450"/>
</dbReference>
<accession>A0A0J0XF97</accession>
<evidence type="ECO:0000256" key="4">
    <source>
        <dbReference type="ARBA" id="ARBA00023002"/>
    </source>
</evidence>
<evidence type="ECO:0000256" key="2">
    <source>
        <dbReference type="ARBA" id="ARBA00010617"/>
    </source>
</evidence>
<dbReference type="EMBL" id="KQ087250">
    <property type="protein sequence ID" value="KLT39718.1"/>
    <property type="molecule type" value="Genomic_DNA"/>
</dbReference>
<sequence length="521" mass="58959">MSSQAIPRATSLADKTWGLDSLTKARFSFDSKTTAATILTVVISLLILEQIVYRTKKAHLPGDKWTIPVIGKFADSLNPTLENYKRQWYSGPLSCVSVFNIFIVIGSSNKMARKILNSPNHAEPCLVASAKKVLDPENWVFLHGKVHADYRKALNVLFTQKALAIYLPIQERIYRRFFKEWVSYKGARPMMMRMRDLNMETSLSVFIGPYLTDADKDLINKKYWDITTALELVNFPFAIPGTKVYNAIQARKVVMKYLMNASASSKVRMADMQNEPECLLDEWTRAMILSKNGNSEEAKLLSREYSDKEIAMVVLSFLFASQDAMSSAIVYAFQLTADHPEILAKIREEQMRVRGGDLDAPLTLDLVEDMVYTRAVVKEVLRLRPPVIMVPYLTTREFPITEDYTVPKGAMIIPAFWNSLHDETCFPEPDKFMPERWLPNEDGSAPLAESKPQNYLVWGSGPHKCIGPQYAGMHLAATLGTASVLLDWEHVRTKDSDEVKVIAAIFPKDEFIASFTERAAM</sequence>
<dbReference type="InterPro" id="IPR002401">
    <property type="entry name" value="Cyt_P450_E_grp-I"/>
</dbReference>
<evidence type="ECO:0000256" key="5">
    <source>
        <dbReference type="ARBA" id="ARBA00023004"/>
    </source>
</evidence>
<keyword evidence="5 6" id="KW-0408">Iron</keyword>
<dbReference type="PANTHER" id="PTHR24286">
    <property type="entry name" value="CYTOCHROME P450 26"/>
    <property type="match status" value="1"/>
</dbReference>
<organism evidence="8 9">
    <name type="scientific">Cutaneotrichosporon oleaginosum</name>
    <dbReference type="NCBI Taxonomy" id="879819"/>
    <lineage>
        <taxon>Eukaryota</taxon>
        <taxon>Fungi</taxon>
        <taxon>Dikarya</taxon>
        <taxon>Basidiomycota</taxon>
        <taxon>Agaricomycotina</taxon>
        <taxon>Tremellomycetes</taxon>
        <taxon>Trichosporonales</taxon>
        <taxon>Trichosporonaceae</taxon>
        <taxon>Cutaneotrichosporon</taxon>
    </lineage>
</organism>
<dbReference type="SUPFAM" id="SSF48264">
    <property type="entry name" value="Cytochrome P450"/>
    <property type="match status" value="1"/>
</dbReference>
<dbReference type="Proteomes" id="UP000053611">
    <property type="component" value="Unassembled WGS sequence"/>
</dbReference>
<evidence type="ECO:0000256" key="3">
    <source>
        <dbReference type="ARBA" id="ARBA00022723"/>
    </source>
</evidence>
<evidence type="ECO:0000256" key="7">
    <source>
        <dbReference type="RuleBase" id="RU000461"/>
    </source>
</evidence>
<dbReference type="FunFam" id="1.10.630.10:FF:000021">
    <property type="entry name" value="Cytochrome P450 61"/>
    <property type="match status" value="1"/>
</dbReference>
<dbReference type="Gene3D" id="1.10.630.10">
    <property type="entry name" value="Cytochrome P450"/>
    <property type="match status" value="1"/>
</dbReference>
<keyword evidence="3 6" id="KW-0479">Metal-binding</keyword>
<dbReference type="InterPro" id="IPR017972">
    <property type="entry name" value="Cyt_P450_CS"/>
</dbReference>
<reference evidence="8 9" key="1">
    <citation type="submission" date="2015-03" db="EMBL/GenBank/DDBJ databases">
        <title>Genomics and transcriptomics of the oil-accumulating basidiomycete yeast T. oleaginosus allow insights into substrate utilization and the diverse evolutionary trajectories of mating systems in fungi.</title>
        <authorList>
            <consortium name="DOE Joint Genome Institute"/>
            <person name="Kourist R."/>
            <person name="Kracht O."/>
            <person name="Bracharz F."/>
            <person name="Lipzen A."/>
            <person name="Nolan M."/>
            <person name="Ohm R."/>
            <person name="Grigoriev I."/>
            <person name="Sun S."/>
            <person name="Heitman J."/>
            <person name="Bruck T."/>
            <person name="Nowrousian M."/>
        </authorList>
    </citation>
    <scope>NUCLEOTIDE SEQUENCE [LARGE SCALE GENOMIC DNA]</scope>
    <source>
        <strain evidence="8 9">IBC0246</strain>
    </source>
</reference>
<dbReference type="CDD" id="cd11082">
    <property type="entry name" value="CYP61_CYP710"/>
    <property type="match status" value="1"/>
</dbReference>
<comment type="cofactor">
    <cofactor evidence="1 6">
        <name>heme</name>
        <dbReference type="ChEBI" id="CHEBI:30413"/>
    </cofactor>
</comment>
<dbReference type="PROSITE" id="PS00086">
    <property type="entry name" value="CYTOCHROME_P450"/>
    <property type="match status" value="1"/>
</dbReference>
<dbReference type="STRING" id="879819.A0A0J0XF97"/>
<dbReference type="Pfam" id="PF00067">
    <property type="entry name" value="p450"/>
    <property type="match status" value="1"/>
</dbReference>
<evidence type="ECO:0000256" key="1">
    <source>
        <dbReference type="ARBA" id="ARBA00001971"/>
    </source>
</evidence>
<dbReference type="GO" id="GO:0016705">
    <property type="term" value="F:oxidoreductase activity, acting on paired donors, with incorporation or reduction of molecular oxygen"/>
    <property type="evidence" value="ECO:0007669"/>
    <property type="project" value="InterPro"/>
</dbReference>
<gene>
    <name evidence="8" type="ORF">CC85DRAFT_288204</name>
</gene>
<dbReference type="GeneID" id="28984771"/>
<dbReference type="GO" id="GO:0020037">
    <property type="term" value="F:heme binding"/>
    <property type="evidence" value="ECO:0007669"/>
    <property type="project" value="InterPro"/>
</dbReference>
<name>A0A0J0XF97_9TREE</name>
<protein>
    <submittedName>
        <fullName evidence="8">Putative C-22 sterol desaturase</fullName>
    </submittedName>
</protein>
<dbReference type="AlphaFoldDB" id="A0A0J0XF97"/>
<comment type="similarity">
    <text evidence="2 7">Belongs to the cytochrome P450 family.</text>
</comment>
<keyword evidence="9" id="KW-1185">Reference proteome</keyword>
<evidence type="ECO:0000313" key="8">
    <source>
        <dbReference type="EMBL" id="KLT39718.1"/>
    </source>
</evidence>
<dbReference type="GO" id="GO:0004497">
    <property type="term" value="F:monooxygenase activity"/>
    <property type="evidence" value="ECO:0007669"/>
    <property type="project" value="UniProtKB-KW"/>
</dbReference>
<dbReference type="GO" id="GO:0005506">
    <property type="term" value="F:iron ion binding"/>
    <property type="evidence" value="ECO:0007669"/>
    <property type="project" value="InterPro"/>
</dbReference>
<keyword evidence="7" id="KW-0503">Monooxygenase</keyword>
<proteinExistence type="inferred from homology"/>
<dbReference type="GO" id="GO:0016125">
    <property type="term" value="P:sterol metabolic process"/>
    <property type="evidence" value="ECO:0007669"/>
    <property type="project" value="TreeGrafter"/>
</dbReference>
<dbReference type="InterPro" id="IPR036396">
    <property type="entry name" value="Cyt_P450_sf"/>
</dbReference>
<feature type="binding site" description="axial binding residue" evidence="6">
    <location>
        <position position="465"/>
    </location>
    <ligand>
        <name>heme</name>
        <dbReference type="ChEBI" id="CHEBI:30413"/>
    </ligand>
    <ligandPart>
        <name>Fe</name>
        <dbReference type="ChEBI" id="CHEBI:18248"/>
    </ligandPart>
</feature>
<keyword evidence="6 7" id="KW-0349">Heme</keyword>
<dbReference type="PRINTS" id="PR00385">
    <property type="entry name" value="P450"/>
</dbReference>
<keyword evidence="4 7" id="KW-0560">Oxidoreductase</keyword>